<dbReference type="InParanoid" id="T1HQ67"/>
<organism evidence="1 2">
    <name type="scientific">Rhodnius prolixus</name>
    <name type="common">Triatomid bug</name>
    <dbReference type="NCBI Taxonomy" id="13249"/>
    <lineage>
        <taxon>Eukaryota</taxon>
        <taxon>Metazoa</taxon>
        <taxon>Ecdysozoa</taxon>
        <taxon>Arthropoda</taxon>
        <taxon>Hexapoda</taxon>
        <taxon>Insecta</taxon>
        <taxon>Pterygota</taxon>
        <taxon>Neoptera</taxon>
        <taxon>Paraneoptera</taxon>
        <taxon>Hemiptera</taxon>
        <taxon>Heteroptera</taxon>
        <taxon>Panheteroptera</taxon>
        <taxon>Cimicomorpha</taxon>
        <taxon>Reduviidae</taxon>
        <taxon>Triatominae</taxon>
        <taxon>Rhodnius</taxon>
    </lineage>
</organism>
<evidence type="ECO:0000313" key="1">
    <source>
        <dbReference type="EnsemblMetazoa" id="RPRC006191-PA"/>
    </source>
</evidence>
<reference evidence="1" key="1">
    <citation type="submission" date="2015-05" db="UniProtKB">
        <authorList>
            <consortium name="EnsemblMetazoa"/>
        </authorList>
    </citation>
    <scope>IDENTIFICATION</scope>
</reference>
<dbReference type="HOGENOM" id="CLU_2336199_0_0_1"/>
<dbReference type="AlphaFoldDB" id="T1HQ67"/>
<dbReference type="EMBL" id="ACPB03021093">
    <property type="status" value="NOT_ANNOTATED_CDS"/>
    <property type="molecule type" value="Genomic_DNA"/>
</dbReference>
<dbReference type="InterPro" id="IPR036397">
    <property type="entry name" value="RNaseH_sf"/>
</dbReference>
<dbReference type="VEuPathDB" id="VectorBase:RPRC006191"/>
<accession>T1HQ67</accession>
<dbReference type="Gene3D" id="3.30.420.10">
    <property type="entry name" value="Ribonuclease H-like superfamily/Ribonuclease H"/>
    <property type="match status" value="1"/>
</dbReference>
<keyword evidence="2" id="KW-1185">Reference proteome</keyword>
<sequence>MPIKLPIEIALYMPHGIISTWGTIQWPSRSPDLTPTDYFLWGYLKNKVFKILQLHWTSLVLEEAVERRKQQIADLERLWKHVAENGTAQDPSPTSERI</sequence>
<dbReference type="Proteomes" id="UP000015103">
    <property type="component" value="Unassembled WGS sequence"/>
</dbReference>
<name>T1HQ67_RHOPR</name>
<dbReference type="PANTHER" id="PTHR47326">
    <property type="entry name" value="TRANSPOSABLE ELEMENT TC3 TRANSPOSASE-LIKE PROTEIN"/>
    <property type="match status" value="1"/>
</dbReference>
<proteinExistence type="predicted"/>
<evidence type="ECO:0000313" key="2">
    <source>
        <dbReference type="Proteomes" id="UP000015103"/>
    </source>
</evidence>
<dbReference type="EnsemblMetazoa" id="RPRC006191-RA">
    <property type="protein sequence ID" value="RPRC006191-PA"/>
    <property type="gene ID" value="RPRC006191"/>
</dbReference>
<dbReference type="PANTHER" id="PTHR47326:SF1">
    <property type="entry name" value="HTH PSQ-TYPE DOMAIN-CONTAINING PROTEIN"/>
    <property type="match status" value="1"/>
</dbReference>
<protein>
    <submittedName>
        <fullName evidence="1">Uncharacterized protein</fullName>
    </submittedName>
</protein>
<dbReference type="GO" id="GO:0003676">
    <property type="term" value="F:nucleic acid binding"/>
    <property type="evidence" value="ECO:0007669"/>
    <property type="project" value="InterPro"/>
</dbReference>